<dbReference type="OrthoDB" id="10457520at2759"/>
<evidence type="ECO:0000256" key="1">
    <source>
        <dbReference type="SAM" id="MobiDB-lite"/>
    </source>
</evidence>
<comment type="caution">
    <text evidence="2">The sequence shown here is derived from an EMBL/GenBank/DDBJ whole genome shotgun (WGS) entry which is preliminary data.</text>
</comment>
<gene>
    <name evidence="2" type="ORF">CPELLU_LOCUS11369</name>
</gene>
<evidence type="ECO:0000313" key="2">
    <source>
        <dbReference type="EMBL" id="CAG8692342.1"/>
    </source>
</evidence>
<reference evidence="2" key="1">
    <citation type="submission" date="2021-06" db="EMBL/GenBank/DDBJ databases">
        <authorList>
            <person name="Kallberg Y."/>
            <person name="Tangrot J."/>
            <person name="Rosling A."/>
        </authorList>
    </citation>
    <scope>NUCLEOTIDE SEQUENCE</scope>
    <source>
        <strain evidence="2">FL966</strain>
    </source>
</reference>
<feature type="region of interest" description="Disordered" evidence="1">
    <location>
        <begin position="33"/>
        <end position="63"/>
    </location>
</feature>
<dbReference type="AlphaFoldDB" id="A0A9N9HMB4"/>
<sequence>MSSAIYTFTPKDSFEDYMLFDYNSLLEQDEVNNNLGDSEYSDSKYNNNEYSDHYIEDNKYRNK</sequence>
<dbReference type="Proteomes" id="UP000789759">
    <property type="component" value="Unassembled WGS sequence"/>
</dbReference>
<dbReference type="EMBL" id="CAJVQA010010029">
    <property type="protein sequence ID" value="CAG8692342.1"/>
    <property type="molecule type" value="Genomic_DNA"/>
</dbReference>
<feature type="compositionally biased region" description="Basic and acidic residues" evidence="1">
    <location>
        <begin position="50"/>
        <end position="63"/>
    </location>
</feature>
<protein>
    <submittedName>
        <fullName evidence="2">22016_t:CDS:1</fullName>
    </submittedName>
</protein>
<name>A0A9N9HMB4_9GLOM</name>
<organism evidence="2 3">
    <name type="scientific">Cetraspora pellucida</name>
    <dbReference type="NCBI Taxonomy" id="1433469"/>
    <lineage>
        <taxon>Eukaryota</taxon>
        <taxon>Fungi</taxon>
        <taxon>Fungi incertae sedis</taxon>
        <taxon>Mucoromycota</taxon>
        <taxon>Glomeromycotina</taxon>
        <taxon>Glomeromycetes</taxon>
        <taxon>Diversisporales</taxon>
        <taxon>Gigasporaceae</taxon>
        <taxon>Cetraspora</taxon>
    </lineage>
</organism>
<evidence type="ECO:0000313" key="3">
    <source>
        <dbReference type="Proteomes" id="UP000789759"/>
    </source>
</evidence>
<keyword evidence="3" id="KW-1185">Reference proteome</keyword>
<proteinExistence type="predicted"/>
<accession>A0A9N9HMB4</accession>